<dbReference type="EMBL" id="JBCAWK010000002">
    <property type="protein sequence ID" value="KAK8865594.1"/>
    <property type="molecule type" value="Genomic_DNA"/>
</dbReference>
<feature type="compositionally biased region" description="Acidic residues" evidence="1">
    <location>
        <begin position="238"/>
        <end position="248"/>
    </location>
</feature>
<dbReference type="AlphaFoldDB" id="A0AAW0Z3T8"/>
<comment type="caution">
    <text evidence="3">The sequence shown here is derived from an EMBL/GenBank/DDBJ whole genome shotgun (WGS) entry which is preliminary data.</text>
</comment>
<evidence type="ECO:0000259" key="2">
    <source>
        <dbReference type="Pfam" id="PF13298"/>
    </source>
</evidence>
<evidence type="ECO:0000313" key="4">
    <source>
        <dbReference type="Proteomes" id="UP001388673"/>
    </source>
</evidence>
<protein>
    <recommendedName>
        <fullName evidence="2">DNA ligase D 3'-phosphoesterase domain-containing protein</fullName>
    </recommendedName>
</protein>
<accession>A0AAW0Z3T8</accession>
<feature type="domain" description="DNA ligase D 3'-phosphoesterase" evidence="2">
    <location>
        <begin position="130"/>
        <end position="215"/>
    </location>
</feature>
<feature type="region of interest" description="Disordered" evidence="1">
    <location>
        <begin position="1"/>
        <end position="80"/>
    </location>
</feature>
<feature type="compositionally biased region" description="Polar residues" evidence="1">
    <location>
        <begin position="60"/>
        <end position="76"/>
    </location>
</feature>
<dbReference type="GeneID" id="92177998"/>
<proteinExistence type="predicted"/>
<sequence length="378" mass="42783">MWTLHQLSQRRGEKSPLVLSSSPRSEASSPHPPKRRKTDQTSSPNPILKWEETPRPPPLSSTSAIEAGNDITSTETSTDDLVKDQLKKPVFEKFFDSSDKDEEKLGPWGFSKEEVTRWPALKKRNFWCIQRHSATAMHYDLRMQLDSATVSWAIPKGLLGISRSGEANRLAVETSLHPISYTTYEGSDGRTFSLGRNGGTLLWDIGEYIITHPTAEQDSDTDDEATYRRKKRGRPVGGEEEEEASPDDPDGRHQEDQFRQALHRNVGYGKSRSIHFILKGGEKMTNHHYILILAAAQSKASTFDSTGRMKKTWFVSMPRGVDSRPWDKGGEDGDFYNRSVKSGRTLKEVCEGHRGGLVLWGDEKERFGKWFGRDQETE</sequence>
<dbReference type="InterPro" id="IPR014144">
    <property type="entry name" value="LigD_PE_domain"/>
</dbReference>
<dbReference type="Proteomes" id="UP001388673">
    <property type="component" value="Unassembled WGS sequence"/>
</dbReference>
<dbReference type="KEGG" id="kne:92177998"/>
<dbReference type="RefSeq" id="XP_066805073.1">
    <property type="nucleotide sequence ID" value="XM_066943872.1"/>
</dbReference>
<name>A0AAW0Z3T8_9TREE</name>
<gene>
    <name evidence="3" type="ORF">IAR55_000738</name>
</gene>
<evidence type="ECO:0000313" key="3">
    <source>
        <dbReference type="EMBL" id="KAK8865594.1"/>
    </source>
</evidence>
<dbReference type="PANTHER" id="PTHR39465:SF1">
    <property type="entry name" value="DNA LIGASE D 3'-PHOSPHOESTERASE DOMAIN-CONTAINING PROTEIN"/>
    <property type="match status" value="1"/>
</dbReference>
<evidence type="ECO:0000256" key="1">
    <source>
        <dbReference type="SAM" id="MobiDB-lite"/>
    </source>
</evidence>
<dbReference type="Pfam" id="PF13298">
    <property type="entry name" value="LigD_N"/>
    <property type="match status" value="1"/>
</dbReference>
<reference evidence="3 4" key="1">
    <citation type="journal article" date="2024" name="bioRxiv">
        <title>Comparative genomics of Cryptococcus and Kwoniella reveals pathogenesis evolution and contrasting karyotype dynamics via intercentromeric recombination or chromosome fusion.</title>
        <authorList>
            <person name="Coelho M.A."/>
            <person name="David-Palma M."/>
            <person name="Shea T."/>
            <person name="Bowers K."/>
            <person name="McGinley-Smith S."/>
            <person name="Mohammad A.W."/>
            <person name="Gnirke A."/>
            <person name="Yurkov A.M."/>
            <person name="Nowrousian M."/>
            <person name="Sun S."/>
            <person name="Cuomo C.A."/>
            <person name="Heitman J."/>
        </authorList>
    </citation>
    <scope>NUCLEOTIDE SEQUENCE [LARGE SCALE GENOMIC DNA]</scope>
    <source>
        <strain evidence="3 4">CBS 13917</strain>
    </source>
</reference>
<organism evidence="3 4">
    <name type="scientific">Kwoniella newhampshirensis</name>
    <dbReference type="NCBI Taxonomy" id="1651941"/>
    <lineage>
        <taxon>Eukaryota</taxon>
        <taxon>Fungi</taxon>
        <taxon>Dikarya</taxon>
        <taxon>Basidiomycota</taxon>
        <taxon>Agaricomycotina</taxon>
        <taxon>Tremellomycetes</taxon>
        <taxon>Tremellales</taxon>
        <taxon>Cryptococcaceae</taxon>
        <taxon>Kwoniella</taxon>
    </lineage>
</organism>
<keyword evidence="4" id="KW-1185">Reference proteome</keyword>
<feature type="compositionally biased region" description="Low complexity" evidence="1">
    <location>
        <begin position="20"/>
        <end position="29"/>
    </location>
</feature>
<dbReference type="PANTHER" id="PTHR39465">
    <property type="entry name" value="DNA LIGASE D, 3'-PHOSPHOESTERASE DOMAIN"/>
    <property type="match status" value="1"/>
</dbReference>
<feature type="region of interest" description="Disordered" evidence="1">
    <location>
        <begin position="213"/>
        <end position="255"/>
    </location>
</feature>